<dbReference type="InterPro" id="IPR001128">
    <property type="entry name" value="Cyt_P450"/>
</dbReference>
<keyword evidence="14" id="KW-1133">Transmembrane helix</keyword>
<comment type="caution">
    <text evidence="15">The sequence shown here is derived from an EMBL/GenBank/DDBJ whole genome shotgun (WGS) entry which is preliminary data.</text>
</comment>
<evidence type="ECO:0000256" key="14">
    <source>
        <dbReference type="SAM" id="Phobius"/>
    </source>
</evidence>
<evidence type="ECO:0000313" key="16">
    <source>
        <dbReference type="Proteomes" id="UP001642540"/>
    </source>
</evidence>
<keyword evidence="5 13" id="KW-0349">Heme</keyword>
<name>A0ABP1Q359_9HEXA</name>
<dbReference type="InterPro" id="IPR002401">
    <property type="entry name" value="Cyt_P450_E_grp-I"/>
</dbReference>
<proteinExistence type="inferred from homology"/>
<comment type="subcellular location">
    <subcellularLocation>
        <location evidence="3">Endoplasmic reticulum membrane</location>
    </subcellularLocation>
    <subcellularLocation>
        <location evidence="2">Microsome membrane</location>
    </subcellularLocation>
</comment>
<evidence type="ECO:0008006" key="17">
    <source>
        <dbReference type="Google" id="ProtNLM"/>
    </source>
</evidence>
<evidence type="ECO:0000256" key="7">
    <source>
        <dbReference type="ARBA" id="ARBA00022824"/>
    </source>
</evidence>
<dbReference type="InterPro" id="IPR036396">
    <property type="entry name" value="Cyt_P450_sf"/>
</dbReference>
<comment type="cofactor">
    <cofactor evidence="1">
        <name>heme</name>
        <dbReference type="ChEBI" id="CHEBI:30413"/>
    </cofactor>
</comment>
<dbReference type="PRINTS" id="PR00463">
    <property type="entry name" value="EP450I"/>
</dbReference>
<sequence>MDFNHFNPEECIWYQEFYFQSNKSPEKAVVTAILLLLLLFIVVQLAVKKFIFGKEKSRLSKKYIGAKINQWDKLPRFPLLKLIWLCRDQKSVLETGRRLAGENGPFLRVTVLGEEYLLLNNPDLAEKILSSRDFGHIIKPPQLYEPLFDLIGHGLLTSNGEAWHSKRKIMTKAFTYPALKRYTKIYNKCAKRTVAQLTQKFRKDDKEYHQINAIIQTGGIEIISETVLGLDVTQHKEDAKIMFTSVNRWKEITFQRFGTGWLVVPLFWRWSSLAREYYRRLGDIDNVIKRMIKRCRDELTDQPELKLGGNNANDSFDNMMQLMIKSDFSELIILDEVKTMIMAGYETVSATIHVFLFMLALHQTHQASCREEVDRIFDDPANCANEELTMEALSEMKYLERCLLESMRMFPIVFITARKLEAPLNIDDNLEIPIGTTVVVPNILLHKSPIHFPQPDEFQPDRFLPENCAKRHAYTYLPFSAGPRGCLGIKFSLLEAKTIVAHILRNFEIYTNDKIDDVPMIPSILLRPQRDFYFRLEKRNI</sequence>
<keyword evidence="9 13" id="KW-0560">Oxidoreductase</keyword>
<evidence type="ECO:0000256" key="11">
    <source>
        <dbReference type="ARBA" id="ARBA00023033"/>
    </source>
</evidence>
<evidence type="ECO:0000256" key="1">
    <source>
        <dbReference type="ARBA" id="ARBA00001971"/>
    </source>
</evidence>
<dbReference type="SUPFAM" id="SSF48264">
    <property type="entry name" value="Cytochrome P450"/>
    <property type="match status" value="1"/>
</dbReference>
<keyword evidence="12 14" id="KW-0472">Membrane</keyword>
<evidence type="ECO:0000256" key="8">
    <source>
        <dbReference type="ARBA" id="ARBA00022848"/>
    </source>
</evidence>
<dbReference type="InterPro" id="IPR050196">
    <property type="entry name" value="Cytochrome_P450_Monoox"/>
</dbReference>
<evidence type="ECO:0000256" key="9">
    <source>
        <dbReference type="ARBA" id="ARBA00023002"/>
    </source>
</evidence>
<evidence type="ECO:0000313" key="15">
    <source>
        <dbReference type="EMBL" id="CAL8084085.1"/>
    </source>
</evidence>
<evidence type="ECO:0000256" key="4">
    <source>
        <dbReference type="ARBA" id="ARBA00010617"/>
    </source>
</evidence>
<dbReference type="EMBL" id="CAXLJM020000017">
    <property type="protein sequence ID" value="CAL8084085.1"/>
    <property type="molecule type" value="Genomic_DNA"/>
</dbReference>
<evidence type="ECO:0000256" key="2">
    <source>
        <dbReference type="ARBA" id="ARBA00004524"/>
    </source>
</evidence>
<protein>
    <recommendedName>
        <fullName evidence="17">Cytochrome P450 4C1</fullName>
    </recommendedName>
</protein>
<comment type="similarity">
    <text evidence="4 13">Belongs to the cytochrome P450 family.</text>
</comment>
<gene>
    <name evidence="15" type="ORF">ODALV1_LOCUS5692</name>
</gene>
<dbReference type="Pfam" id="PF00067">
    <property type="entry name" value="p450"/>
    <property type="match status" value="1"/>
</dbReference>
<keyword evidence="11 13" id="KW-0503">Monooxygenase</keyword>
<evidence type="ECO:0000256" key="5">
    <source>
        <dbReference type="ARBA" id="ARBA00022617"/>
    </source>
</evidence>
<feature type="transmembrane region" description="Helical" evidence="14">
    <location>
        <begin position="28"/>
        <end position="47"/>
    </location>
</feature>
<dbReference type="Gene3D" id="1.10.630.10">
    <property type="entry name" value="Cytochrome P450"/>
    <property type="match status" value="1"/>
</dbReference>
<dbReference type="Proteomes" id="UP001642540">
    <property type="component" value="Unassembled WGS sequence"/>
</dbReference>
<dbReference type="PANTHER" id="PTHR24291">
    <property type="entry name" value="CYTOCHROME P450 FAMILY 4"/>
    <property type="match status" value="1"/>
</dbReference>
<dbReference type="InterPro" id="IPR017972">
    <property type="entry name" value="Cyt_P450_CS"/>
</dbReference>
<keyword evidence="16" id="KW-1185">Reference proteome</keyword>
<keyword evidence="10 13" id="KW-0408">Iron</keyword>
<evidence type="ECO:0000256" key="13">
    <source>
        <dbReference type="RuleBase" id="RU000461"/>
    </source>
</evidence>
<keyword evidence="6 13" id="KW-0479">Metal-binding</keyword>
<keyword evidence="8" id="KW-0492">Microsome</keyword>
<keyword evidence="14" id="KW-0812">Transmembrane</keyword>
<accession>A0ABP1Q359</accession>
<evidence type="ECO:0000256" key="12">
    <source>
        <dbReference type="ARBA" id="ARBA00023136"/>
    </source>
</evidence>
<keyword evidence="7" id="KW-0256">Endoplasmic reticulum</keyword>
<reference evidence="15 16" key="1">
    <citation type="submission" date="2024-08" db="EMBL/GenBank/DDBJ databases">
        <authorList>
            <person name="Cucini C."/>
            <person name="Frati F."/>
        </authorList>
    </citation>
    <scope>NUCLEOTIDE SEQUENCE [LARGE SCALE GENOMIC DNA]</scope>
</reference>
<evidence type="ECO:0000256" key="3">
    <source>
        <dbReference type="ARBA" id="ARBA00004586"/>
    </source>
</evidence>
<dbReference type="PRINTS" id="PR00385">
    <property type="entry name" value="P450"/>
</dbReference>
<dbReference type="PROSITE" id="PS00086">
    <property type="entry name" value="CYTOCHROME_P450"/>
    <property type="match status" value="1"/>
</dbReference>
<dbReference type="PANTHER" id="PTHR24291:SF189">
    <property type="entry name" value="CYTOCHROME P450 4C3-RELATED"/>
    <property type="match status" value="1"/>
</dbReference>
<evidence type="ECO:0000256" key="10">
    <source>
        <dbReference type="ARBA" id="ARBA00023004"/>
    </source>
</evidence>
<organism evidence="15 16">
    <name type="scientific">Orchesella dallaii</name>
    <dbReference type="NCBI Taxonomy" id="48710"/>
    <lineage>
        <taxon>Eukaryota</taxon>
        <taxon>Metazoa</taxon>
        <taxon>Ecdysozoa</taxon>
        <taxon>Arthropoda</taxon>
        <taxon>Hexapoda</taxon>
        <taxon>Collembola</taxon>
        <taxon>Entomobryomorpha</taxon>
        <taxon>Entomobryoidea</taxon>
        <taxon>Orchesellidae</taxon>
        <taxon>Orchesellinae</taxon>
        <taxon>Orchesella</taxon>
    </lineage>
</organism>
<evidence type="ECO:0000256" key="6">
    <source>
        <dbReference type="ARBA" id="ARBA00022723"/>
    </source>
</evidence>